<dbReference type="InterPro" id="IPR008979">
    <property type="entry name" value="Galactose-bd-like_sf"/>
</dbReference>
<reference evidence="3" key="1">
    <citation type="submission" date="2018-02" db="EMBL/GenBank/DDBJ databases">
        <authorList>
            <person name="Hausmann B."/>
        </authorList>
    </citation>
    <scope>NUCLEOTIDE SEQUENCE [LARGE SCALE GENOMIC DNA]</scope>
    <source>
        <strain evidence="3">Peat soil MAG SbA5</strain>
    </source>
</reference>
<dbReference type="GO" id="GO:0004553">
    <property type="term" value="F:hydrolase activity, hydrolyzing O-glycosyl compounds"/>
    <property type="evidence" value="ECO:0007669"/>
    <property type="project" value="InterPro"/>
</dbReference>
<dbReference type="InterPro" id="IPR013783">
    <property type="entry name" value="Ig-like_fold"/>
</dbReference>
<protein>
    <submittedName>
        <fullName evidence="2">Glycoside hydrolase family 2 sugar binding protein</fullName>
    </submittedName>
</protein>
<dbReference type="PANTHER" id="PTHR42732">
    <property type="entry name" value="BETA-GALACTOSIDASE"/>
    <property type="match status" value="1"/>
</dbReference>
<evidence type="ECO:0000313" key="2">
    <source>
        <dbReference type="EMBL" id="SPE17792.1"/>
    </source>
</evidence>
<dbReference type="SUPFAM" id="SSF51445">
    <property type="entry name" value="(Trans)glycosidases"/>
    <property type="match status" value="1"/>
</dbReference>
<evidence type="ECO:0000313" key="3">
    <source>
        <dbReference type="Proteomes" id="UP000239735"/>
    </source>
</evidence>
<dbReference type="AlphaFoldDB" id="A0A2N9L3A8"/>
<dbReference type="Gene3D" id="2.60.120.260">
    <property type="entry name" value="Galactose-binding domain-like"/>
    <property type="match status" value="1"/>
</dbReference>
<feature type="region of interest" description="Disordered" evidence="1">
    <location>
        <begin position="861"/>
        <end position="887"/>
    </location>
</feature>
<proteinExistence type="predicted"/>
<dbReference type="Gene3D" id="2.60.40.10">
    <property type="entry name" value="Immunoglobulins"/>
    <property type="match status" value="1"/>
</dbReference>
<keyword evidence="2" id="KW-0378">Hydrolase</keyword>
<dbReference type="GO" id="GO:0005975">
    <property type="term" value="P:carbohydrate metabolic process"/>
    <property type="evidence" value="ECO:0007669"/>
    <property type="project" value="InterPro"/>
</dbReference>
<name>A0A2N9L3A8_9BACT</name>
<organism evidence="2 3">
    <name type="scientific">Candidatus Sulfuritelmatomonas gaucii</name>
    <dbReference type="NCBI Taxonomy" id="2043161"/>
    <lineage>
        <taxon>Bacteria</taxon>
        <taxon>Pseudomonadati</taxon>
        <taxon>Acidobacteriota</taxon>
        <taxon>Terriglobia</taxon>
        <taxon>Terriglobales</taxon>
        <taxon>Acidobacteriaceae</taxon>
        <taxon>Candidatus Sulfuritelmatomonas</taxon>
    </lineage>
</organism>
<dbReference type="Proteomes" id="UP000239735">
    <property type="component" value="Unassembled WGS sequence"/>
</dbReference>
<accession>A0A2N9L3A8</accession>
<dbReference type="PANTHER" id="PTHR42732:SF2">
    <property type="entry name" value="BETA-MANNOSIDASE"/>
    <property type="match status" value="1"/>
</dbReference>
<dbReference type="InterPro" id="IPR017853">
    <property type="entry name" value="GH"/>
</dbReference>
<dbReference type="SUPFAM" id="SSF49785">
    <property type="entry name" value="Galactose-binding domain-like"/>
    <property type="match status" value="1"/>
</dbReference>
<gene>
    <name evidence="2" type="ORF">SBA5_110152</name>
</gene>
<dbReference type="PROSITE" id="PS51318">
    <property type="entry name" value="TAT"/>
    <property type="match status" value="1"/>
</dbReference>
<dbReference type="EMBL" id="OKRB01000013">
    <property type="protein sequence ID" value="SPE17792.1"/>
    <property type="molecule type" value="Genomic_DNA"/>
</dbReference>
<dbReference type="InterPro" id="IPR051913">
    <property type="entry name" value="GH2_Domain-Containing"/>
</dbReference>
<dbReference type="Gene3D" id="3.20.20.80">
    <property type="entry name" value="Glycosidases"/>
    <property type="match status" value="1"/>
</dbReference>
<evidence type="ECO:0000256" key="1">
    <source>
        <dbReference type="SAM" id="MobiDB-lite"/>
    </source>
</evidence>
<sequence>MTSVKTNKKSRREFLQASAAALVASRIPSSAQTQAAAHRDPENLAIPDTGWRLWPDQTAEWKSDPIYLPEDVQLASLAVNAPTGGWDALSANQGIPVTLPCTVEQYFWGLQGLRPYHDEYRFETSDDEVKNGAYYGVSWWWRTLSIPASFAGKRIFLHIRAARQRAEVYLNQKLVGYSIMEELPFECDITAAALPGAANQLAIRITNPGGRLDWVDGGRITWGNAVFQKSHGFGGLDRALTLTAHGPARIRDAWVLNTPQPRHITAHTEIENTGPAAPVARLHFSIVDPVTARELAHAEIPAPLNQGQTAVFQAELSHPSAELWDLDSSHLYRLNAVWTAGANAPAAATTPALSDARTVDFGFRWFAPEGVGSNALFRLNGRRVRIYTAISWGYWALNGLFPTPELAEKEVMVAQQLHLNCLNFHRNLAKEEVLAIQDRRGLMRCLEPGGGYEAVGRAGEPPTFAERYMQAKIIGMIRAHRSHPSVIEYILQNEARPDLSNPNLERVLRLMHAEDPSRTIVANDGFASRAPQAWIEPYSDHIRTSAEGGAGGWWDDHQGQPSDVWQDAHYISASGFLYHSADRTEIVEWGEMKGAASIDDHAALIKQIMKHGGHSYDLADHQQILAAYNTFLDKWGFRKAFPNDNELFQSIGRRAYETWGQFLENIRICEVNDYAAISGWESTAIENHSGLVDNFRDFKSNPDPIRHSLLPVRPVAKQKALVAALGEKVAFDLYLLNDSNRPAPGRLTFSITGPHGVQQAIGGYNTPKLVHDQLSFLVKENVSSPALDREGVWTTHLALNGDEETEHRREIWVVNPTPRIFEDLHVATLGLSDEMAAQLAPIPGIRLEPFAPGQRYDLIIASPPTARPTDTVSTDDVGADRRSRSIPPTQLPPEIVAAFTAGTPLFVLCTSDGQAVGAGAQLASAAGFTFSGMVGSSRASWMGTWFFVRKHPVYEGLPVDRAMSIEYQVKGSDSNGLIVDGDGIEIIAAYSRDHDRNIGAGTFVYWGQGRKLLFHRVTQMHRIFHRRLLSNGIQFLT</sequence>
<dbReference type="OrthoDB" id="9758603at2"/>
<dbReference type="InterPro" id="IPR006311">
    <property type="entry name" value="TAT_signal"/>
</dbReference>